<name>A0A1H7CXB2_9DEIO</name>
<evidence type="ECO:0000313" key="1">
    <source>
        <dbReference type="EMBL" id="SEJ94308.1"/>
    </source>
</evidence>
<feature type="non-terminal residue" evidence="1">
    <location>
        <position position="1"/>
    </location>
</feature>
<dbReference type="RefSeq" id="WP_177183302.1">
    <property type="nucleotide sequence ID" value="NZ_FNZA01000047.1"/>
</dbReference>
<accession>A0A1H7CXB2</accession>
<evidence type="ECO:0000313" key="2">
    <source>
        <dbReference type="Proteomes" id="UP000199223"/>
    </source>
</evidence>
<sequence>ALKLEGAFSALRRFDFAGAQDAFADLAAGPLELPGRGEAVQTLAEIAHALWQLDARDFAQAAENLAALKLHVPPLAPLRTLIEQGAGHDADALIWLTWGRFDRARSQDRVADALIWAVILHELMVFKLLEAHGAVPGRKGRVRAADLPSGLAEKLRREVPELFQGSELKLMGAKEWLIFLRAPSVMGEAAAPLDVRSNASLERVRTARNQVVHQGVTPELEQLDEAQDLLLTLLRGYPFQAPWASAWAQRPDDAPISAASLTRLTDDLREWVG</sequence>
<keyword evidence="2" id="KW-1185">Reference proteome</keyword>
<proteinExistence type="predicted"/>
<dbReference type="Proteomes" id="UP000199223">
    <property type="component" value="Unassembled WGS sequence"/>
</dbReference>
<reference evidence="2" key="1">
    <citation type="submission" date="2016-10" db="EMBL/GenBank/DDBJ databases">
        <authorList>
            <person name="Varghese N."/>
            <person name="Submissions S."/>
        </authorList>
    </citation>
    <scope>NUCLEOTIDE SEQUENCE [LARGE SCALE GENOMIC DNA]</scope>
    <source>
        <strain evidence="2">CGMCC 1.10218</strain>
    </source>
</reference>
<protein>
    <submittedName>
        <fullName evidence="1">Uncharacterized protein</fullName>
    </submittedName>
</protein>
<organism evidence="1 2">
    <name type="scientific">Deinococcus reticulitermitis</name>
    <dbReference type="NCBI Taxonomy" id="856736"/>
    <lineage>
        <taxon>Bacteria</taxon>
        <taxon>Thermotogati</taxon>
        <taxon>Deinococcota</taxon>
        <taxon>Deinococci</taxon>
        <taxon>Deinococcales</taxon>
        <taxon>Deinococcaceae</taxon>
        <taxon>Deinococcus</taxon>
    </lineage>
</organism>
<dbReference type="AlphaFoldDB" id="A0A1H7CXB2"/>
<gene>
    <name evidence="1" type="ORF">SAMN04488058_1478</name>
</gene>
<dbReference type="EMBL" id="FNZA01000047">
    <property type="protein sequence ID" value="SEJ94308.1"/>
    <property type="molecule type" value="Genomic_DNA"/>
</dbReference>